<dbReference type="EMBL" id="FRCS01000007">
    <property type="protein sequence ID" value="SHN74351.1"/>
    <property type="molecule type" value="Genomic_DNA"/>
</dbReference>
<dbReference type="GO" id="GO:0046872">
    <property type="term" value="F:metal ion binding"/>
    <property type="evidence" value="ECO:0007669"/>
    <property type="project" value="UniProtKB-KW"/>
</dbReference>
<dbReference type="GO" id="GO:0051538">
    <property type="term" value="F:3 iron, 4 sulfur cluster binding"/>
    <property type="evidence" value="ECO:0007669"/>
    <property type="project" value="UniProtKB-KW"/>
</dbReference>
<dbReference type="AlphaFoldDB" id="A0A1M7TUG1"/>
<comment type="cofactor">
    <cofactor evidence="1">
        <name>[3Fe-4S] cluster</name>
        <dbReference type="ChEBI" id="CHEBI:21137"/>
    </cofactor>
</comment>
<evidence type="ECO:0000256" key="7">
    <source>
        <dbReference type="ARBA" id="ARBA00023291"/>
    </source>
</evidence>
<dbReference type="Pfam" id="PF13370">
    <property type="entry name" value="Fer4_13"/>
    <property type="match status" value="1"/>
</dbReference>
<reference evidence="9 10" key="1">
    <citation type="submission" date="2016-11" db="EMBL/GenBank/DDBJ databases">
        <authorList>
            <person name="Jaros S."/>
            <person name="Januszkiewicz K."/>
            <person name="Wedrychowicz H."/>
        </authorList>
    </citation>
    <scope>NUCLEOTIDE SEQUENCE [LARGE SCALE GENOMIC DNA]</scope>
    <source>
        <strain evidence="9 10">DSM 46144</strain>
    </source>
</reference>
<keyword evidence="7" id="KW-0003">3Fe-4S</keyword>
<keyword evidence="4" id="KW-0249">Electron transport</keyword>
<evidence type="ECO:0000313" key="9">
    <source>
        <dbReference type="EMBL" id="SHN74351.1"/>
    </source>
</evidence>
<dbReference type="RefSeq" id="WP_073260236.1">
    <property type="nucleotide sequence ID" value="NZ_FRCS01000007.1"/>
</dbReference>
<keyword evidence="5" id="KW-0408">Iron</keyword>
<evidence type="ECO:0000256" key="1">
    <source>
        <dbReference type="ARBA" id="ARBA00001927"/>
    </source>
</evidence>
<keyword evidence="2" id="KW-0813">Transport</keyword>
<dbReference type="InterPro" id="IPR017896">
    <property type="entry name" value="4Fe4S_Fe-S-bd"/>
</dbReference>
<dbReference type="Proteomes" id="UP000184440">
    <property type="component" value="Unassembled WGS sequence"/>
</dbReference>
<keyword evidence="6" id="KW-0411">Iron-sulfur</keyword>
<accession>A0A1M7TUG1</accession>
<feature type="domain" description="4Fe-4S ferredoxin-type" evidence="8">
    <location>
        <begin position="1"/>
        <end position="29"/>
    </location>
</feature>
<evidence type="ECO:0000256" key="3">
    <source>
        <dbReference type="ARBA" id="ARBA00022723"/>
    </source>
</evidence>
<dbReference type="STRING" id="134849.SAMN05443668_10764"/>
<keyword evidence="3" id="KW-0479">Metal-binding</keyword>
<gene>
    <name evidence="9" type="ORF">SAMN05443668_10764</name>
</gene>
<dbReference type="InterPro" id="IPR051269">
    <property type="entry name" value="Fe-S_cluster_ET"/>
</dbReference>
<dbReference type="PANTHER" id="PTHR36923">
    <property type="entry name" value="FERREDOXIN"/>
    <property type="match status" value="1"/>
</dbReference>
<dbReference type="PROSITE" id="PS51379">
    <property type="entry name" value="4FE4S_FER_2"/>
    <property type="match status" value="1"/>
</dbReference>
<protein>
    <submittedName>
        <fullName evidence="9">Ferredoxin</fullName>
    </submittedName>
</protein>
<evidence type="ECO:0000259" key="8">
    <source>
        <dbReference type="PROSITE" id="PS51379"/>
    </source>
</evidence>
<dbReference type="SUPFAM" id="SSF54862">
    <property type="entry name" value="4Fe-4S ferredoxins"/>
    <property type="match status" value="1"/>
</dbReference>
<evidence type="ECO:0000256" key="2">
    <source>
        <dbReference type="ARBA" id="ARBA00022448"/>
    </source>
</evidence>
<evidence type="ECO:0000256" key="4">
    <source>
        <dbReference type="ARBA" id="ARBA00022982"/>
    </source>
</evidence>
<organism evidence="9 10">
    <name type="scientific">Cryptosporangium aurantiacum</name>
    <dbReference type="NCBI Taxonomy" id="134849"/>
    <lineage>
        <taxon>Bacteria</taxon>
        <taxon>Bacillati</taxon>
        <taxon>Actinomycetota</taxon>
        <taxon>Actinomycetes</taxon>
        <taxon>Cryptosporangiales</taxon>
        <taxon>Cryptosporangiaceae</taxon>
        <taxon>Cryptosporangium</taxon>
    </lineage>
</organism>
<proteinExistence type="predicted"/>
<evidence type="ECO:0000256" key="6">
    <source>
        <dbReference type="ARBA" id="ARBA00023014"/>
    </source>
</evidence>
<dbReference type="Gene3D" id="3.30.70.20">
    <property type="match status" value="1"/>
</dbReference>
<evidence type="ECO:0000313" key="10">
    <source>
        <dbReference type="Proteomes" id="UP000184440"/>
    </source>
</evidence>
<sequence length="64" mass="6529">MKILVDFAKCTGLGLCEAAAPELFEIDDDGGLVVLVDDVPPGEVDAARAAVVGCPTAALQLTDE</sequence>
<name>A0A1M7TUG1_9ACTN</name>
<keyword evidence="10" id="KW-1185">Reference proteome</keyword>
<evidence type="ECO:0000256" key="5">
    <source>
        <dbReference type="ARBA" id="ARBA00023004"/>
    </source>
</evidence>
<dbReference type="PANTHER" id="PTHR36923:SF3">
    <property type="entry name" value="FERREDOXIN"/>
    <property type="match status" value="1"/>
</dbReference>